<dbReference type="CDD" id="cd11527">
    <property type="entry name" value="NTP-PPase_dUTPase"/>
    <property type="match status" value="1"/>
</dbReference>
<dbReference type="PIRSF" id="PIRSF030140">
    <property type="entry name" value="UCP030140"/>
    <property type="match status" value="1"/>
</dbReference>
<evidence type="ECO:0000313" key="2">
    <source>
        <dbReference type="Proteomes" id="UP001649381"/>
    </source>
</evidence>
<protein>
    <submittedName>
        <fullName evidence="1">dUTP diphosphatase</fullName>
    </submittedName>
</protein>
<evidence type="ECO:0000313" key="1">
    <source>
        <dbReference type="EMBL" id="MCF6138176.1"/>
    </source>
</evidence>
<proteinExistence type="predicted"/>
<comment type="caution">
    <text evidence="1">The sequence shown here is derived from an EMBL/GenBank/DDBJ whole genome shotgun (WGS) entry which is preliminary data.</text>
</comment>
<dbReference type="InterPro" id="IPR014871">
    <property type="entry name" value="dUTPase/dCTP_pyrophosphatase"/>
</dbReference>
<sequence>MNLQLQSLFEMQNELDRRIERDRGLENEDLIDKKILALQVEVGELANETRCFKFWSSKAPSDKEVILEEFVDGLHFLLSLGIILPYDVPKQMQVPELIQESLVDAFLKVYEDLTILKNNRNDVNNYVTLMEDYLMIGRLLGFTAEEVNHAYLSKNEVNHTRQDQGY</sequence>
<dbReference type="Pfam" id="PF08761">
    <property type="entry name" value="dUTPase_2"/>
    <property type="match status" value="1"/>
</dbReference>
<dbReference type="EMBL" id="JAKIJS010000001">
    <property type="protein sequence ID" value="MCF6138176.1"/>
    <property type="molecule type" value="Genomic_DNA"/>
</dbReference>
<reference evidence="1 2" key="1">
    <citation type="submission" date="2022-01" db="EMBL/GenBank/DDBJ databases">
        <title>Alkalihalobacillus sp. EGI L200015, a novel bacterium isolated from a salt lake sediment.</title>
        <authorList>
            <person name="Gao L."/>
            <person name="Fang B.-Z."/>
            <person name="Li W.-J."/>
        </authorList>
    </citation>
    <scope>NUCLEOTIDE SEQUENCE [LARGE SCALE GENOMIC DNA]</scope>
    <source>
        <strain evidence="1 2">KCTC 12718</strain>
    </source>
</reference>
<organism evidence="1 2">
    <name type="scientific">Pseudalkalibacillus berkeleyi</name>
    <dbReference type="NCBI Taxonomy" id="1069813"/>
    <lineage>
        <taxon>Bacteria</taxon>
        <taxon>Bacillati</taxon>
        <taxon>Bacillota</taxon>
        <taxon>Bacilli</taxon>
        <taxon>Bacillales</taxon>
        <taxon>Fictibacillaceae</taxon>
        <taxon>Pseudalkalibacillus</taxon>
    </lineage>
</organism>
<dbReference type="RefSeq" id="WP_236334389.1">
    <property type="nucleotide sequence ID" value="NZ_JAKIJS010000001.1"/>
</dbReference>
<dbReference type="SUPFAM" id="SSF101386">
    <property type="entry name" value="all-alpha NTP pyrophosphatases"/>
    <property type="match status" value="1"/>
</dbReference>
<gene>
    <name evidence="1" type="ORF">L2716_10615</name>
</gene>
<dbReference type="Gene3D" id="1.10.4010.10">
    <property type="entry name" value="Type II deoxyuridine triphosphatase"/>
    <property type="match status" value="1"/>
</dbReference>
<dbReference type="Proteomes" id="UP001649381">
    <property type="component" value="Unassembled WGS sequence"/>
</dbReference>
<name>A0ABS9H288_9BACL</name>
<keyword evidence="2" id="KW-1185">Reference proteome</keyword>
<accession>A0ABS9H288</accession>
<dbReference type="InterPro" id="IPR016947">
    <property type="entry name" value="UCP030140"/>
</dbReference>